<evidence type="ECO:0000256" key="4">
    <source>
        <dbReference type="ARBA" id="ARBA00023242"/>
    </source>
</evidence>
<comment type="similarity">
    <text evidence="2">Belongs to the importin beta family.</text>
</comment>
<reference evidence="6" key="1">
    <citation type="journal article" date="2021" name="Open Biol.">
        <title>Shared evolutionary footprints suggest mitochondrial oxidative damage underlies multiple complex I losses in fungi.</title>
        <authorList>
            <person name="Schikora-Tamarit M.A."/>
            <person name="Marcet-Houben M."/>
            <person name="Nosek J."/>
            <person name="Gabaldon T."/>
        </authorList>
    </citation>
    <scope>NUCLEOTIDE SEQUENCE</scope>
    <source>
        <strain evidence="6">CBS2887</strain>
    </source>
</reference>
<dbReference type="AlphaFoldDB" id="A0A9P8TRH4"/>
<keyword evidence="7" id="KW-1185">Reference proteome</keyword>
<evidence type="ECO:0000259" key="5">
    <source>
        <dbReference type="PROSITE" id="PS50166"/>
    </source>
</evidence>
<evidence type="ECO:0000256" key="1">
    <source>
        <dbReference type="ARBA" id="ARBA00004123"/>
    </source>
</evidence>
<reference evidence="6" key="2">
    <citation type="submission" date="2021-01" db="EMBL/GenBank/DDBJ databases">
        <authorList>
            <person name="Schikora-Tamarit M.A."/>
        </authorList>
    </citation>
    <scope>NUCLEOTIDE SEQUENCE</scope>
    <source>
        <strain evidence="6">CBS2887</strain>
    </source>
</reference>
<feature type="domain" description="Importin N-terminal" evidence="5">
    <location>
        <begin position="34"/>
        <end position="106"/>
    </location>
</feature>
<evidence type="ECO:0000313" key="7">
    <source>
        <dbReference type="Proteomes" id="UP000774326"/>
    </source>
</evidence>
<dbReference type="InterPro" id="IPR001494">
    <property type="entry name" value="Importin-beta_N"/>
</dbReference>
<evidence type="ECO:0000256" key="3">
    <source>
        <dbReference type="ARBA" id="ARBA00022448"/>
    </source>
</evidence>
<dbReference type="PANTHER" id="PTHR10997:SF7">
    <property type="entry name" value="IMPORTIN-11"/>
    <property type="match status" value="1"/>
</dbReference>
<dbReference type="SMART" id="SM00913">
    <property type="entry name" value="IBN_N"/>
    <property type="match status" value="1"/>
</dbReference>
<dbReference type="Pfam" id="PF03810">
    <property type="entry name" value="IBN_N"/>
    <property type="match status" value="1"/>
</dbReference>
<dbReference type="GO" id="GO:0031267">
    <property type="term" value="F:small GTPase binding"/>
    <property type="evidence" value="ECO:0007669"/>
    <property type="project" value="InterPro"/>
</dbReference>
<dbReference type="InterPro" id="IPR058669">
    <property type="entry name" value="TPR_IPO7/11-like"/>
</dbReference>
<dbReference type="EMBL" id="JAEUBG010000470">
    <property type="protein sequence ID" value="KAH3688189.1"/>
    <property type="molecule type" value="Genomic_DNA"/>
</dbReference>
<keyword evidence="4" id="KW-0539">Nucleus</keyword>
<organism evidence="6 7">
    <name type="scientific">Wickerhamomyces pijperi</name>
    <name type="common">Yeast</name>
    <name type="synonym">Pichia pijperi</name>
    <dbReference type="NCBI Taxonomy" id="599730"/>
    <lineage>
        <taxon>Eukaryota</taxon>
        <taxon>Fungi</taxon>
        <taxon>Dikarya</taxon>
        <taxon>Ascomycota</taxon>
        <taxon>Saccharomycotina</taxon>
        <taxon>Saccharomycetes</taxon>
        <taxon>Phaffomycetales</taxon>
        <taxon>Wickerhamomycetaceae</taxon>
        <taxon>Wickerhamomyces</taxon>
    </lineage>
</organism>
<dbReference type="GO" id="GO:0006606">
    <property type="term" value="P:protein import into nucleus"/>
    <property type="evidence" value="ECO:0007669"/>
    <property type="project" value="TreeGrafter"/>
</dbReference>
<dbReference type="Gene3D" id="1.25.10.10">
    <property type="entry name" value="Leucine-rich Repeat Variant"/>
    <property type="match status" value="1"/>
</dbReference>
<dbReference type="InterPro" id="IPR011989">
    <property type="entry name" value="ARM-like"/>
</dbReference>
<dbReference type="PROSITE" id="PS50166">
    <property type="entry name" value="IMPORTIN_B_NT"/>
    <property type="match status" value="1"/>
</dbReference>
<comment type="subcellular location">
    <subcellularLocation>
        <location evidence="1">Nucleus</location>
    </subcellularLocation>
</comment>
<proteinExistence type="inferred from homology"/>
<dbReference type="Pfam" id="PF25758">
    <property type="entry name" value="TPR_IPO11"/>
    <property type="match status" value="1"/>
</dbReference>
<gene>
    <name evidence="6" type="ORF">WICPIJ_000831</name>
</gene>
<dbReference type="OrthoDB" id="361693at2759"/>
<name>A0A9P8TRH4_WICPI</name>
<evidence type="ECO:0000256" key="2">
    <source>
        <dbReference type="ARBA" id="ARBA00007991"/>
    </source>
</evidence>
<keyword evidence="3" id="KW-0813">Transport</keyword>
<evidence type="ECO:0000313" key="6">
    <source>
        <dbReference type="EMBL" id="KAH3688189.1"/>
    </source>
</evidence>
<dbReference type="SUPFAM" id="SSF48371">
    <property type="entry name" value="ARM repeat"/>
    <property type="match status" value="1"/>
</dbReference>
<accession>A0A9P8TRH4</accession>
<dbReference type="GO" id="GO:0005635">
    <property type="term" value="C:nuclear envelope"/>
    <property type="evidence" value="ECO:0007669"/>
    <property type="project" value="TreeGrafter"/>
</dbReference>
<comment type="caution">
    <text evidence="6">The sequence shown here is derived from an EMBL/GenBank/DDBJ whole genome shotgun (WGS) entry which is preliminary data.</text>
</comment>
<dbReference type="Proteomes" id="UP000774326">
    <property type="component" value="Unassembled WGS sequence"/>
</dbReference>
<dbReference type="InterPro" id="IPR016024">
    <property type="entry name" value="ARM-type_fold"/>
</dbReference>
<dbReference type="PANTHER" id="PTHR10997">
    <property type="entry name" value="IMPORTIN-7, 8, 11"/>
    <property type="match status" value="1"/>
</dbReference>
<protein>
    <recommendedName>
        <fullName evidence="5">Importin N-terminal domain-containing protein</fullName>
    </recommendedName>
</protein>
<dbReference type="GO" id="GO:0005829">
    <property type="term" value="C:cytosol"/>
    <property type="evidence" value="ECO:0007669"/>
    <property type="project" value="TreeGrafter"/>
</dbReference>
<sequence length="1037" mass="121286">MQPLDLLNLITVLEQASRGPTSTPTNNDNSYKLAENQLTEWETQANFHYLLQTVYLDLSLPLQIRWLAIIKFKNGIERYWRSSRDFAISSEEKRLIRLRVFELIDERNKQLVIQNAQAIARICRLDFPLEWPSLFEDFEKILQVNAALNETQGGDENNIKVYNLLVIFNQIIKVLASVRIGRVKPALQSKIPTITPLLVRIYVKYSNEWITDMDFTDFSVMEIGYLSLKVLRRLIVDIYDNFQESPEVREFLNLSIQHFQHLSVNYQENEILTKYVKCFSKIYYLLIKGDNLFGFVQLESCREILFTLWRLLQEKAQVIYANDSDESEENNVWEFIGIKSLLIFKQVIHVLFKNQSKTTTITLKSKSRAGDKPKIELALQQLRTGIFTEQFVKQFTDLLINYYIKLRPVDLESWTTEPEEWTNESMNDNYEYQIRQCAENFFQDLMICFQELLVPYLLNKIENELSNYQESNVENILFKDSIFTIFQLSANAIYQAIDFNTLFRSFCLPEAFKDDLMEYKILKRRLCLLVKEWYSLEILSDENISAIYQMVWQFLDQGNAHNDKVVKITALQLFDSMITGYELKKELLKPEFLSAMVQRITGSLIDDMELVETKNFLLRVVSDIVSLSSLLSEEDLLGLLALVTRYWDQFNDENELILKTTLLRILTNLNKSLGDNCYKSFDVSLPLIKLCCSESNPQWFSILSEDGFGLWLVLLQNFPANRTLDAGGSSLLANLNELYIDALLSQTEILPLILEILRSYTLLIPDYFTVRNEVAMKVFQILAGYIQNMRDDSYELVLSIVETLLVSCYADELRFEGFCQLLVDSGFLSKFTQMTIDENQADLVISKNLLIFARVAYYKPEFLLEFFKFYSSSTDPASDCDRFITKFLDIWYVKLDENISSPRHRKIMLLGLTKLFNIGVFHNLKILLTLLTLHFEEVNESQMANNNIEEYYAEYNFTFQYNDDDYSLMENGEYQRFISMIRANDPVINVNMKDFVKLGLQGLMEFKFQGDLQALKDLLIANSDQNTFDNFHYFLNL</sequence>